<dbReference type="SUPFAM" id="SSF53955">
    <property type="entry name" value="Lysozyme-like"/>
    <property type="match status" value="1"/>
</dbReference>
<dbReference type="PRINTS" id="PR00137">
    <property type="entry name" value="LYSOZYME"/>
</dbReference>
<evidence type="ECO:0000256" key="7">
    <source>
        <dbReference type="RuleBase" id="RU004440"/>
    </source>
</evidence>
<keyword evidence="6" id="KW-0326">Glycosidase</keyword>
<dbReference type="Proteomes" id="UP001187531">
    <property type="component" value="Unassembled WGS sequence"/>
</dbReference>
<keyword evidence="5" id="KW-1015">Disulfide bond</keyword>
<dbReference type="InterPro" id="IPR019799">
    <property type="entry name" value="Glyco_hydro_22_CS"/>
</dbReference>
<evidence type="ECO:0000256" key="6">
    <source>
        <dbReference type="ARBA" id="ARBA00023295"/>
    </source>
</evidence>
<dbReference type="PRINTS" id="PR00135">
    <property type="entry name" value="LYZLACT"/>
</dbReference>
<evidence type="ECO:0000256" key="3">
    <source>
        <dbReference type="ARBA" id="ARBA00012732"/>
    </source>
</evidence>
<evidence type="ECO:0000256" key="1">
    <source>
        <dbReference type="ARBA" id="ARBA00000632"/>
    </source>
</evidence>
<dbReference type="Gene3D" id="1.10.530.10">
    <property type="match status" value="1"/>
</dbReference>
<dbReference type="EMBL" id="JAVRJZ010000006">
    <property type="protein sequence ID" value="KAK2721290.1"/>
    <property type="molecule type" value="Genomic_DNA"/>
</dbReference>
<dbReference type="PROSITE" id="PS00128">
    <property type="entry name" value="GLYCOSYL_HYDROL_F22_1"/>
    <property type="match status" value="1"/>
</dbReference>
<reference evidence="10" key="1">
    <citation type="submission" date="2023-07" db="EMBL/GenBank/DDBJ databases">
        <title>Chromosome-level genome assembly of Artemia franciscana.</title>
        <authorList>
            <person name="Jo E."/>
        </authorList>
    </citation>
    <scope>NUCLEOTIDE SEQUENCE</scope>
    <source>
        <tissue evidence="10">Whole body</tissue>
    </source>
</reference>
<dbReference type="SMART" id="SM00263">
    <property type="entry name" value="LYZ1"/>
    <property type="match status" value="1"/>
</dbReference>
<feature type="domain" description="Glycosyl hydrolases family 22 (GH22)" evidence="9">
    <location>
        <begin position="99"/>
        <end position="117"/>
    </location>
</feature>
<feature type="non-terminal residue" evidence="10">
    <location>
        <position position="151"/>
    </location>
</feature>
<proteinExistence type="inferred from homology"/>
<dbReference type="Pfam" id="PF00062">
    <property type="entry name" value="Lys"/>
    <property type="match status" value="1"/>
</dbReference>
<gene>
    <name evidence="10" type="ORF">QYM36_003541</name>
</gene>
<dbReference type="CDD" id="cd16899">
    <property type="entry name" value="LYZ_C_invert"/>
    <property type="match status" value="1"/>
</dbReference>
<comment type="caution">
    <text evidence="10">The sequence shown here is derived from an EMBL/GenBank/DDBJ whole genome shotgun (WGS) entry which is preliminary data.</text>
</comment>
<dbReference type="InterPro" id="IPR000974">
    <property type="entry name" value="Glyco_hydro_22_lys"/>
</dbReference>
<name>A0AA88LGZ1_ARTSF</name>
<keyword evidence="8" id="KW-0732">Signal</keyword>
<dbReference type="InterPro" id="IPR001916">
    <property type="entry name" value="Glyco_hydro_22"/>
</dbReference>
<keyword evidence="4" id="KW-0081">Bacteriolytic enzyme</keyword>
<keyword evidence="6" id="KW-0378">Hydrolase</keyword>
<dbReference type="GO" id="GO:0003796">
    <property type="term" value="F:lysozyme activity"/>
    <property type="evidence" value="ECO:0007669"/>
    <property type="project" value="UniProtKB-EC"/>
</dbReference>
<organism evidence="10 11">
    <name type="scientific">Artemia franciscana</name>
    <name type="common">Brine shrimp</name>
    <name type="synonym">Artemia sanfranciscana</name>
    <dbReference type="NCBI Taxonomy" id="6661"/>
    <lineage>
        <taxon>Eukaryota</taxon>
        <taxon>Metazoa</taxon>
        <taxon>Ecdysozoa</taxon>
        <taxon>Arthropoda</taxon>
        <taxon>Crustacea</taxon>
        <taxon>Branchiopoda</taxon>
        <taxon>Anostraca</taxon>
        <taxon>Artemiidae</taxon>
        <taxon>Artemia</taxon>
    </lineage>
</organism>
<accession>A0AA88LGZ1</accession>
<evidence type="ECO:0000313" key="10">
    <source>
        <dbReference type="EMBL" id="KAK2721290.1"/>
    </source>
</evidence>
<evidence type="ECO:0000313" key="11">
    <source>
        <dbReference type="Proteomes" id="UP001187531"/>
    </source>
</evidence>
<dbReference type="GO" id="GO:0031640">
    <property type="term" value="P:killing of cells of another organism"/>
    <property type="evidence" value="ECO:0007669"/>
    <property type="project" value="UniProtKB-KW"/>
</dbReference>
<evidence type="ECO:0000256" key="2">
    <source>
        <dbReference type="ARBA" id="ARBA00010859"/>
    </source>
</evidence>
<keyword evidence="11" id="KW-1185">Reference proteome</keyword>
<evidence type="ECO:0000259" key="9">
    <source>
        <dbReference type="PROSITE" id="PS00128"/>
    </source>
</evidence>
<feature type="chain" id="PRO_5041690184" description="lysozyme" evidence="8">
    <location>
        <begin position="27"/>
        <end position="151"/>
    </location>
</feature>
<evidence type="ECO:0000256" key="4">
    <source>
        <dbReference type="ARBA" id="ARBA00022638"/>
    </source>
</evidence>
<comment type="catalytic activity">
    <reaction evidence="1">
        <text>Hydrolysis of (1-&gt;4)-beta-linkages between N-acetylmuramic acid and N-acetyl-D-glucosamine residues in a peptidoglycan and between N-acetyl-D-glucosamine residues in chitodextrins.</text>
        <dbReference type="EC" id="3.2.1.17"/>
    </reaction>
</comment>
<dbReference type="InterPro" id="IPR023346">
    <property type="entry name" value="Lysozyme-like_dom_sf"/>
</dbReference>
<dbReference type="AlphaFoldDB" id="A0AA88LGZ1"/>
<dbReference type="GO" id="GO:0042742">
    <property type="term" value="P:defense response to bacterium"/>
    <property type="evidence" value="ECO:0007669"/>
    <property type="project" value="UniProtKB-KW"/>
</dbReference>
<keyword evidence="4" id="KW-0929">Antimicrobial</keyword>
<dbReference type="EC" id="3.2.1.17" evidence="3"/>
<comment type="similarity">
    <text evidence="2 7">Belongs to the glycosyl hydrolase 22 family.</text>
</comment>
<dbReference type="PANTHER" id="PTHR11407:SF63">
    <property type="entry name" value="LYSOZYME C"/>
    <property type="match status" value="1"/>
</dbReference>
<evidence type="ECO:0000256" key="8">
    <source>
        <dbReference type="SAM" id="SignalP"/>
    </source>
</evidence>
<dbReference type="PANTHER" id="PTHR11407">
    <property type="entry name" value="LYSOZYME C"/>
    <property type="match status" value="1"/>
</dbReference>
<sequence>IKRNSTKMKTLFAIIFGLFIITASNAKVYERCELALELYNEHSYGRQYLGDWVCMAYYESGLATFVKNPNSYGGNDYGIFQISDHEWCRSPENPDVAECTYDCTSLLDEDINNDAACAVSVQARYGFFAWSGWVNNCQGTNTENWVADCGI</sequence>
<protein>
    <recommendedName>
        <fullName evidence="3">lysozyme</fullName>
        <ecNumber evidence="3">3.2.1.17</ecNumber>
    </recommendedName>
</protein>
<dbReference type="FunFam" id="1.10.530.10:FF:000001">
    <property type="entry name" value="Lysozyme C"/>
    <property type="match status" value="1"/>
</dbReference>
<feature type="signal peptide" evidence="8">
    <location>
        <begin position="1"/>
        <end position="26"/>
    </location>
</feature>
<evidence type="ECO:0000256" key="5">
    <source>
        <dbReference type="ARBA" id="ARBA00023157"/>
    </source>
</evidence>
<dbReference type="PROSITE" id="PS51348">
    <property type="entry name" value="GLYCOSYL_HYDROL_F22_2"/>
    <property type="match status" value="1"/>
</dbReference>